<feature type="domain" description="BD-FAE-like" evidence="3">
    <location>
        <begin position="285"/>
        <end position="387"/>
    </location>
</feature>
<dbReference type="GO" id="GO:0016787">
    <property type="term" value="F:hydrolase activity"/>
    <property type="evidence" value="ECO:0007669"/>
    <property type="project" value="UniProtKB-KW"/>
</dbReference>
<gene>
    <name evidence="4" type="ORF">EV675_2930</name>
</gene>
<dbReference type="PROSITE" id="PS00122">
    <property type="entry name" value="CARBOXYLESTERASE_B_1"/>
    <property type="match status" value="1"/>
</dbReference>
<dbReference type="Pfam" id="PF00857">
    <property type="entry name" value="Isochorismatase"/>
    <property type="match status" value="1"/>
</dbReference>
<evidence type="ECO:0000313" key="5">
    <source>
        <dbReference type="Proteomes" id="UP000292445"/>
    </source>
</evidence>
<organism evidence="4 5">
    <name type="scientific">Pigmentiphaga kullae</name>
    <dbReference type="NCBI Taxonomy" id="151784"/>
    <lineage>
        <taxon>Bacteria</taxon>
        <taxon>Pseudomonadati</taxon>
        <taxon>Pseudomonadota</taxon>
        <taxon>Betaproteobacteria</taxon>
        <taxon>Burkholderiales</taxon>
        <taxon>Alcaligenaceae</taxon>
        <taxon>Pigmentiphaga</taxon>
    </lineage>
</organism>
<dbReference type="EMBL" id="SGXC01000002">
    <property type="protein sequence ID" value="RZS80331.1"/>
    <property type="molecule type" value="Genomic_DNA"/>
</dbReference>
<sequence length="511" mass="56521">MEKELKADAYRDLSDAQPLLSLAARVDAAHTAVLVIDMQNDFCAPGGYVERVIGKDIAACCAIVPRLQSLLDSARGHGLPVFWLRACYRPDLLPASMRTKLAEQGITDVCCDRDTWGYDWYGVQPLPGEPVLEKNSYDGFVGTALEHALRARGIRTLVFAGVQTNICVEATLRHANALGFHCVVPEDCVASHTQPAHDATLNNVRFLLGDVTRLDTLASHWQTSPRRVYLDYTQEELDRAYDQRAWADNRDAMLAWYAQASAGARDEYPHHRHVPYGPGPHETLDIFPAQQQGAPIHVHVHGGGWRNLSKDDESFLARTLVPAGGVLVVLDFSLIPEVRLPDMIAQTRRALAWIRAKASRFGGDPDRIHLSGHSSGAHMAAVLATTDWESLHLPADLIKSALLISGMYDLHPVMLSARSGYVKLQPDEIERYSPIRHLSRLNCPAVVAVGDRESPEFQRQARDFVRAAQEQDKQVELMLLPATNHYEIVTRLNDPGSALSQAALRLMGLPG</sequence>
<dbReference type="CDD" id="cd00431">
    <property type="entry name" value="cysteine_hydrolases"/>
    <property type="match status" value="1"/>
</dbReference>
<dbReference type="Pfam" id="PF20434">
    <property type="entry name" value="BD-FAE"/>
    <property type="match status" value="1"/>
</dbReference>
<evidence type="ECO:0000259" key="3">
    <source>
        <dbReference type="Pfam" id="PF20434"/>
    </source>
</evidence>
<evidence type="ECO:0000313" key="4">
    <source>
        <dbReference type="EMBL" id="RZS80331.1"/>
    </source>
</evidence>
<dbReference type="SUPFAM" id="SSF53474">
    <property type="entry name" value="alpha/beta-Hydrolases"/>
    <property type="match status" value="1"/>
</dbReference>
<dbReference type="InterPro" id="IPR029058">
    <property type="entry name" value="AB_hydrolase_fold"/>
</dbReference>
<evidence type="ECO:0000256" key="1">
    <source>
        <dbReference type="ARBA" id="ARBA00022801"/>
    </source>
</evidence>
<dbReference type="PANTHER" id="PTHR43540">
    <property type="entry name" value="PEROXYUREIDOACRYLATE/UREIDOACRYLATE AMIDOHYDROLASE-RELATED"/>
    <property type="match status" value="1"/>
</dbReference>
<protein>
    <submittedName>
        <fullName evidence="4">Nicotinamidase-related amidase</fullName>
    </submittedName>
</protein>
<keyword evidence="1" id="KW-0378">Hydrolase</keyword>
<dbReference type="Proteomes" id="UP000292445">
    <property type="component" value="Unassembled WGS sequence"/>
</dbReference>
<reference evidence="4 5" key="1">
    <citation type="submission" date="2019-02" db="EMBL/GenBank/DDBJ databases">
        <title>Genomic Encyclopedia of Type Strains, Phase IV (KMG-IV): sequencing the most valuable type-strain genomes for metagenomic binning, comparative biology and taxonomic classification.</title>
        <authorList>
            <person name="Goeker M."/>
        </authorList>
    </citation>
    <scope>NUCLEOTIDE SEQUENCE [LARGE SCALE GENOMIC DNA]</scope>
    <source>
        <strain evidence="4 5">K24</strain>
    </source>
</reference>
<accession>A0A4Q7NBG5</accession>
<evidence type="ECO:0000259" key="2">
    <source>
        <dbReference type="Pfam" id="PF00857"/>
    </source>
</evidence>
<dbReference type="InterPro" id="IPR036380">
    <property type="entry name" value="Isochorismatase-like_sf"/>
</dbReference>
<dbReference type="InterPro" id="IPR000868">
    <property type="entry name" value="Isochorismatase-like_dom"/>
</dbReference>
<proteinExistence type="predicted"/>
<dbReference type="Gene3D" id="3.40.50.850">
    <property type="entry name" value="Isochorismatase-like"/>
    <property type="match status" value="1"/>
</dbReference>
<dbReference type="AlphaFoldDB" id="A0A4Q7NBG5"/>
<dbReference type="InterPro" id="IPR019826">
    <property type="entry name" value="Carboxylesterase_B_AS"/>
</dbReference>
<dbReference type="SUPFAM" id="SSF52499">
    <property type="entry name" value="Isochorismatase-like hydrolases"/>
    <property type="match status" value="1"/>
</dbReference>
<keyword evidence="5" id="KW-1185">Reference proteome</keyword>
<dbReference type="InterPro" id="IPR049492">
    <property type="entry name" value="BD-FAE-like_dom"/>
</dbReference>
<feature type="domain" description="Isochorismatase-like" evidence="2">
    <location>
        <begin position="31"/>
        <end position="213"/>
    </location>
</feature>
<dbReference type="OrthoDB" id="9771666at2"/>
<dbReference type="Gene3D" id="3.40.50.1820">
    <property type="entry name" value="alpha/beta hydrolase"/>
    <property type="match status" value="1"/>
</dbReference>
<comment type="caution">
    <text evidence="4">The sequence shown here is derived from an EMBL/GenBank/DDBJ whole genome shotgun (WGS) entry which is preliminary data.</text>
</comment>
<dbReference type="InterPro" id="IPR050272">
    <property type="entry name" value="Isochorismatase-like_hydrls"/>
</dbReference>
<name>A0A4Q7NBG5_9BURK</name>